<evidence type="ECO:0000313" key="6">
    <source>
        <dbReference type="Proteomes" id="UP001054889"/>
    </source>
</evidence>
<dbReference type="GO" id="GO:0071949">
    <property type="term" value="F:FAD binding"/>
    <property type="evidence" value="ECO:0007669"/>
    <property type="project" value="InterPro"/>
</dbReference>
<dbReference type="Proteomes" id="UP001054889">
    <property type="component" value="Unassembled WGS sequence"/>
</dbReference>
<proteinExistence type="inferred from homology"/>
<dbReference type="InterPro" id="IPR036188">
    <property type="entry name" value="FAD/NAD-bd_sf"/>
</dbReference>
<dbReference type="PRINTS" id="PR00420">
    <property type="entry name" value="RNGMNOXGNASE"/>
</dbReference>
<gene>
    <name evidence="5" type="primary">gb20848</name>
    <name evidence="5" type="ORF">PR202_gb20848</name>
</gene>
<dbReference type="GO" id="GO:0004497">
    <property type="term" value="F:monooxygenase activity"/>
    <property type="evidence" value="ECO:0007669"/>
    <property type="project" value="UniProtKB-KW"/>
</dbReference>
<keyword evidence="1" id="KW-0560">Oxidoreductase</keyword>
<dbReference type="Pfam" id="PF01494">
    <property type="entry name" value="FAD_binding_3"/>
    <property type="match status" value="1"/>
</dbReference>
<dbReference type="EMBL" id="BQKI01000084">
    <property type="protein sequence ID" value="GJN32345.1"/>
    <property type="molecule type" value="Genomic_DNA"/>
</dbReference>
<reference evidence="5" key="2">
    <citation type="submission" date="2021-12" db="EMBL/GenBank/DDBJ databases">
        <title>Resequencing data analysis of finger millet.</title>
        <authorList>
            <person name="Hatakeyama M."/>
            <person name="Aluri S."/>
            <person name="Balachadran M.T."/>
            <person name="Sivarajan S.R."/>
            <person name="Poveda L."/>
            <person name="Shimizu-Inatsugi R."/>
            <person name="Schlapbach R."/>
            <person name="Sreeman S.M."/>
            <person name="Shimizu K.K."/>
        </authorList>
    </citation>
    <scope>NUCLEOTIDE SEQUENCE</scope>
</reference>
<dbReference type="AlphaFoldDB" id="A0AAV5FBQ7"/>
<comment type="caution">
    <text evidence="5">The sequence shown here is derived from an EMBL/GenBank/DDBJ whole genome shotgun (WGS) entry which is preliminary data.</text>
</comment>
<organism evidence="5 6">
    <name type="scientific">Eleusine coracana subsp. coracana</name>
    <dbReference type="NCBI Taxonomy" id="191504"/>
    <lineage>
        <taxon>Eukaryota</taxon>
        <taxon>Viridiplantae</taxon>
        <taxon>Streptophyta</taxon>
        <taxon>Embryophyta</taxon>
        <taxon>Tracheophyta</taxon>
        <taxon>Spermatophyta</taxon>
        <taxon>Magnoliopsida</taxon>
        <taxon>Liliopsida</taxon>
        <taxon>Poales</taxon>
        <taxon>Poaceae</taxon>
        <taxon>PACMAD clade</taxon>
        <taxon>Chloridoideae</taxon>
        <taxon>Cynodonteae</taxon>
        <taxon>Eleusininae</taxon>
        <taxon>Eleusine</taxon>
    </lineage>
</organism>
<sequence length="427" mass="45739">MAMTTSSFSLSLGSFSVTRRRRNVVAASATSLRSEENIVIVGAGVAGLATALALRRLGVGAAVLEQGPTLRAGGTSLTLFKNGWRVLDTIGVADELRANYLRIQGMRMRSPANGGQVLREFSFEEEAPGQEVRAVERRVLLETLASKLPPETISFSSKLKSIAEQGPDGTLLELEDGRQVLAKIVVGCDGVNSQIARWMGFSEPRYVGHMAFRGLAEYADGQPFEPKVNYIYGRGVRAGFVPVSPTKVYWFICFNRQSPGPKITDPAALKREALDLVGGWPSDLLAVMGSTPESAVVRTPLVDRWLWPGLAPRASRGGGVVLAGDAWHPMTPNLGQGACCALEDAVVLARRLAAAGNAGDAMQGYEAERWARVFPLTARAGLVGALVQWENAAVCAVRDGVVIPRLVRLGPFLEHTNFECDLLGASP</sequence>
<evidence type="ECO:0000259" key="4">
    <source>
        <dbReference type="Pfam" id="PF01494"/>
    </source>
</evidence>
<evidence type="ECO:0000313" key="5">
    <source>
        <dbReference type="EMBL" id="GJN32345.1"/>
    </source>
</evidence>
<dbReference type="InterPro" id="IPR044560">
    <property type="entry name" value="MOase"/>
</dbReference>
<dbReference type="SUPFAM" id="SSF51905">
    <property type="entry name" value="FAD/NAD(P)-binding domain"/>
    <property type="match status" value="1"/>
</dbReference>
<protein>
    <recommendedName>
        <fullName evidence="4">FAD-binding domain-containing protein</fullName>
    </recommendedName>
</protein>
<dbReference type="PANTHER" id="PTHR45934">
    <property type="entry name" value="FAD/NAD(P)-BINDING OXIDOREDUCTASE FAMILY PROTEIN"/>
    <property type="match status" value="1"/>
</dbReference>
<evidence type="ECO:0000256" key="1">
    <source>
        <dbReference type="ARBA" id="ARBA00023002"/>
    </source>
</evidence>
<evidence type="ECO:0000256" key="3">
    <source>
        <dbReference type="ARBA" id="ARBA00024018"/>
    </source>
</evidence>
<comment type="similarity">
    <text evidence="3">Belongs to the 3-hydroxybenzoate 6-hydroxylase family.</text>
</comment>
<dbReference type="InterPro" id="IPR002938">
    <property type="entry name" value="FAD-bd"/>
</dbReference>
<name>A0AAV5FBQ7_ELECO</name>
<feature type="domain" description="FAD-binding" evidence="4">
    <location>
        <begin position="38"/>
        <end position="373"/>
    </location>
</feature>
<keyword evidence="6" id="KW-1185">Reference proteome</keyword>
<accession>A0AAV5FBQ7</accession>
<evidence type="ECO:0000256" key="2">
    <source>
        <dbReference type="ARBA" id="ARBA00023033"/>
    </source>
</evidence>
<dbReference type="Gene3D" id="3.50.50.60">
    <property type="entry name" value="FAD/NAD(P)-binding domain"/>
    <property type="match status" value="1"/>
</dbReference>
<reference evidence="5" key="1">
    <citation type="journal article" date="2018" name="DNA Res.">
        <title>Multiple hybrid de novo genome assembly of finger millet, an orphan allotetraploid crop.</title>
        <authorList>
            <person name="Hatakeyama M."/>
            <person name="Aluri S."/>
            <person name="Balachadran M.T."/>
            <person name="Sivarajan S.R."/>
            <person name="Patrignani A."/>
            <person name="Gruter S."/>
            <person name="Poveda L."/>
            <person name="Shimizu-Inatsugi R."/>
            <person name="Baeten J."/>
            <person name="Francoijs K.J."/>
            <person name="Nataraja K.N."/>
            <person name="Reddy Y.A.N."/>
            <person name="Phadnis S."/>
            <person name="Ravikumar R.L."/>
            <person name="Schlapbach R."/>
            <person name="Sreeman S.M."/>
            <person name="Shimizu K.K."/>
        </authorList>
    </citation>
    <scope>NUCLEOTIDE SEQUENCE</scope>
</reference>
<dbReference type="PANTHER" id="PTHR45934:SF9">
    <property type="entry name" value="FAD_NAD(P)-BINDING OXIDOREDUCTASE FAMILY PROTEIN"/>
    <property type="match status" value="1"/>
</dbReference>
<keyword evidence="2" id="KW-0503">Monooxygenase</keyword>